<organism evidence="2 3">
    <name type="scientific">Podospora aff. communis PSN243</name>
    <dbReference type="NCBI Taxonomy" id="3040156"/>
    <lineage>
        <taxon>Eukaryota</taxon>
        <taxon>Fungi</taxon>
        <taxon>Dikarya</taxon>
        <taxon>Ascomycota</taxon>
        <taxon>Pezizomycotina</taxon>
        <taxon>Sordariomycetes</taxon>
        <taxon>Sordariomycetidae</taxon>
        <taxon>Sordariales</taxon>
        <taxon>Podosporaceae</taxon>
        <taxon>Podospora</taxon>
    </lineage>
</organism>
<gene>
    <name evidence="2" type="ORF">QBC34DRAFT_69293</name>
</gene>
<comment type="caution">
    <text evidence="2">The sequence shown here is derived from an EMBL/GenBank/DDBJ whole genome shotgun (WGS) entry which is preliminary data.</text>
</comment>
<name>A0AAV9H638_9PEZI</name>
<reference evidence="2" key="1">
    <citation type="journal article" date="2023" name="Mol. Phylogenet. Evol.">
        <title>Genome-scale phylogeny and comparative genomics of the fungal order Sordariales.</title>
        <authorList>
            <person name="Hensen N."/>
            <person name="Bonometti L."/>
            <person name="Westerberg I."/>
            <person name="Brannstrom I.O."/>
            <person name="Guillou S."/>
            <person name="Cros-Aarteil S."/>
            <person name="Calhoun S."/>
            <person name="Haridas S."/>
            <person name="Kuo A."/>
            <person name="Mondo S."/>
            <person name="Pangilinan J."/>
            <person name="Riley R."/>
            <person name="LaButti K."/>
            <person name="Andreopoulos B."/>
            <person name="Lipzen A."/>
            <person name="Chen C."/>
            <person name="Yan M."/>
            <person name="Daum C."/>
            <person name="Ng V."/>
            <person name="Clum A."/>
            <person name="Steindorff A."/>
            <person name="Ohm R.A."/>
            <person name="Martin F."/>
            <person name="Silar P."/>
            <person name="Natvig D.O."/>
            <person name="Lalanne C."/>
            <person name="Gautier V."/>
            <person name="Ament-Velasquez S.L."/>
            <person name="Kruys A."/>
            <person name="Hutchinson M.I."/>
            <person name="Powell A.J."/>
            <person name="Barry K."/>
            <person name="Miller A.N."/>
            <person name="Grigoriev I.V."/>
            <person name="Debuchy R."/>
            <person name="Gladieux P."/>
            <person name="Hiltunen Thoren M."/>
            <person name="Johannesson H."/>
        </authorList>
    </citation>
    <scope>NUCLEOTIDE SEQUENCE</scope>
    <source>
        <strain evidence="2">PSN243</strain>
    </source>
</reference>
<keyword evidence="3" id="KW-1185">Reference proteome</keyword>
<evidence type="ECO:0000313" key="2">
    <source>
        <dbReference type="EMBL" id="KAK4455505.1"/>
    </source>
</evidence>
<sequence>MMPFSHELDACPERTAPYHRPWGFAGSNPLSDGPAAPASCSTAASNKSSTDKPSQPSAIGCARSQKACVASPSTCACFAKASSARACMTSLVRVLVVSYCCIPATTQTSLPHGWPMEKEFGVFPTIGAPQCRARKTPDYKHAATMMVSSSTERSTADISQVMRARVSGQAIACTRAMLETWIQRRTAPDDSSGSMSLPTYPYVFIQISICECGYL</sequence>
<feature type="region of interest" description="Disordered" evidence="1">
    <location>
        <begin position="29"/>
        <end position="56"/>
    </location>
</feature>
<protein>
    <submittedName>
        <fullName evidence="2">Uncharacterized protein</fullName>
    </submittedName>
</protein>
<evidence type="ECO:0000256" key="1">
    <source>
        <dbReference type="SAM" id="MobiDB-lite"/>
    </source>
</evidence>
<proteinExistence type="predicted"/>
<reference evidence="2" key="2">
    <citation type="submission" date="2023-05" db="EMBL/GenBank/DDBJ databases">
        <authorList>
            <consortium name="Lawrence Berkeley National Laboratory"/>
            <person name="Steindorff A."/>
            <person name="Hensen N."/>
            <person name="Bonometti L."/>
            <person name="Westerberg I."/>
            <person name="Brannstrom I.O."/>
            <person name="Guillou S."/>
            <person name="Cros-Aarteil S."/>
            <person name="Calhoun S."/>
            <person name="Haridas S."/>
            <person name="Kuo A."/>
            <person name="Mondo S."/>
            <person name="Pangilinan J."/>
            <person name="Riley R."/>
            <person name="Labutti K."/>
            <person name="Andreopoulos B."/>
            <person name="Lipzen A."/>
            <person name="Chen C."/>
            <person name="Yanf M."/>
            <person name="Daum C."/>
            <person name="Ng V."/>
            <person name="Clum A."/>
            <person name="Ohm R."/>
            <person name="Martin F."/>
            <person name="Silar P."/>
            <person name="Natvig D."/>
            <person name="Lalanne C."/>
            <person name="Gautier V."/>
            <person name="Ament-Velasquez S.L."/>
            <person name="Kruys A."/>
            <person name="Hutchinson M.I."/>
            <person name="Powell A.J."/>
            <person name="Barry K."/>
            <person name="Miller A.N."/>
            <person name="Grigoriev I.V."/>
            <person name="Debuchy R."/>
            <person name="Gladieux P."/>
            <person name="Thoren M.H."/>
            <person name="Johannesson H."/>
        </authorList>
    </citation>
    <scope>NUCLEOTIDE SEQUENCE</scope>
    <source>
        <strain evidence="2">PSN243</strain>
    </source>
</reference>
<accession>A0AAV9H638</accession>
<dbReference type="AlphaFoldDB" id="A0AAV9H638"/>
<dbReference type="EMBL" id="MU865914">
    <property type="protein sequence ID" value="KAK4455505.1"/>
    <property type="molecule type" value="Genomic_DNA"/>
</dbReference>
<feature type="compositionally biased region" description="Low complexity" evidence="1">
    <location>
        <begin position="34"/>
        <end position="45"/>
    </location>
</feature>
<evidence type="ECO:0000313" key="3">
    <source>
        <dbReference type="Proteomes" id="UP001321760"/>
    </source>
</evidence>
<dbReference type="Proteomes" id="UP001321760">
    <property type="component" value="Unassembled WGS sequence"/>
</dbReference>
<feature type="compositionally biased region" description="Polar residues" evidence="1">
    <location>
        <begin position="46"/>
        <end position="56"/>
    </location>
</feature>